<feature type="region of interest" description="Disordered" evidence="2">
    <location>
        <begin position="585"/>
        <end position="630"/>
    </location>
</feature>
<dbReference type="AlphaFoldDB" id="A0AAD4DUZ5"/>
<reference evidence="4" key="1">
    <citation type="journal article" date="2020" name="New Phytol.">
        <title>Comparative genomics reveals dynamic genome evolution in host specialist ectomycorrhizal fungi.</title>
        <authorList>
            <person name="Lofgren L.A."/>
            <person name="Nguyen N.H."/>
            <person name="Vilgalys R."/>
            <person name="Ruytinx J."/>
            <person name="Liao H.L."/>
            <person name="Branco S."/>
            <person name="Kuo A."/>
            <person name="LaButti K."/>
            <person name="Lipzen A."/>
            <person name="Andreopoulos W."/>
            <person name="Pangilinan J."/>
            <person name="Riley R."/>
            <person name="Hundley H."/>
            <person name="Na H."/>
            <person name="Barry K."/>
            <person name="Grigoriev I.V."/>
            <person name="Stajich J.E."/>
            <person name="Kennedy P.G."/>
        </authorList>
    </citation>
    <scope>NUCLEOTIDE SEQUENCE</scope>
    <source>
        <strain evidence="4">FC203</strain>
    </source>
</reference>
<proteinExistence type="predicted"/>
<protein>
    <recommendedName>
        <fullName evidence="3">NACHT domain-containing protein</fullName>
    </recommendedName>
</protein>
<dbReference type="SUPFAM" id="SSF52540">
    <property type="entry name" value="P-loop containing nucleoside triphosphate hydrolases"/>
    <property type="match status" value="1"/>
</dbReference>
<dbReference type="SUPFAM" id="SSF51120">
    <property type="entry name" value="beta-Roll"/>
    <property type="match status" value="1"/>
</dbReference>
<dbReference type="PANTHER" id="PTHR10039">
    <property type="entry name" value="AMELOGENIN"/>
    <property type="match status" value="1"/>
</dbReference>
<evidence type="ECO:0000256" key="2">
    <source>
        <dbReference type="SAM" id="MobiDB-lite"/>
    </source>
</evidence>
<dbReference type="Proteomes" id="UP001195769">
    <property type="component" value="Unassembled WGS sequence"/>
</dbReference>
<evidence type="ECO:0000313" key="5">
    <source>
        <dbReference type="Proteomes" id="UP001195769"/>
    </source>
</evidence>
<sequence>MSEGTWEKLAQVAVKGAQYDSRERQPHPKCLEGTRVVLLNYIYESLDRRGNSQLIWLHGTAGVGKSAVAFTVAERMRGLKVKEGSKEKRLAGTFFFSRKHTKRRTTGYFFATLIYQLASNFPSIREDVNRIILDNPTLLDHDTSLRDQMEALFLQPLQRLKLRLRECPPLTFVIDALDECASESPEDDTSESELTDLISLLGEALREPGLPITHILLTSRSEEYIHKAMQTEEIRPLVCEIPVRTSGEGVAATISLDGVDVDNDIYVFLQHSFRELGTRHPDFPQPSTDELARLASRAGRRFIVASTMMKFIDDRHNDPRDRLQLMLELTSELLPGTEVYKLYDRILSTCADPTLAYLHLSVITALADPLPMAQISKLLGPGEGRDVESILIQLRSVIDVPTDSSLPVNIYHSSVRDYVSHHSNSSLCQVHNIASPHSLLALSCLRLMVHDLLESTALLDAFSELTKHSQTIELHEPQNLKSTLDFIGQPPEPLQVLIGLLWLREHRNLKLQFWLDTRDGHAWLQTKGGKGWLQTEGAERWLQTRGGERWLLTKEGKGWLQTNWRLQTPYYTGHQLLIPEKPEHNSYLHPLNTSEPVQTLDDTSDPPSPTSSTEAGLQITGGGGPLQTSGTQAWLQALGGRHWLPWLETQVGRYWLLSQGGRDWLQTQGGENWLQTLSAQGWLQTQGGKDWIQTPEGREWLQTQGGQEWLRTTDKREWLQTSGGKDWLQTQVGRDWLQTLGGRDWLQTPQGQTWRLTTLWVTMEEYSSTLEATGDYIIAPDSLLQPTFQVIQQFKNLPDFLLFPAFLALRHQDHSTFASTYNRPLPDVETIHAMVAFIDFASQAWERSRSTSDALKYACQNWALHLSRAPNPRDERLTCILKSFWDRYLLSWLERQWCLKDLRSCLTILREGEKLAQDYLQTPRLPLS</sequence>
<dbReference type="InterPro" id="IPR007111">
    <property type="entry name" value="NACHT_NTPase"/>
</dbReference>
<dbReference type="InterPro" id="IPR027417">
    <property type="entry name" value="P-loop_NTPase"/>
</dbReference>
<keyword evidence="5" id="KW-1185">Reference proteome</keyword>
<dbReference type="PANTHER" id="PTHR10039:SF14">
    <property type="entry name" value="NACHT DOMAIN-CONTAINING PROTEIN"/>
    <property type="match status" value="1"/>
</dbReference>
<evidence type="ECO:0000259" key="3">
    <source>
        <dbReference type="PROSITE" id="PS50837"/>
    </source>
</evidence>
<dbReference type="Gene3D" id="3.40.50.300">
    <property type="entry name" value="P-loop containing nucleotide triphosphate hydrolases"/>
    <property type="match status" value="1"/>
</dbReference>
<keyword evidence="1" id="KW-0677">Repeat</keyword>
<gene>
    <name evidence="4" type="ORF">F5891DRAFT_727467</name>
</gene>
<dbReference type="InterPro" id="IPR011049">
    <property type="entry name" value="Serralysin-like_metalloprot_C"/>
</dbReference>
<dbReference type="RefSeq" id="XP_041219989.1">
    <property type="nucleotide sequence ID" value="XM_041372984.1"/>
</dbReference>
<name>A0AAD4DUZ5_9AGAM</name>
<feature type="domain" description="NACHT" evidence="3">
    <location>
        <begin position="53"/>
        <end position="221"/>
    </location>
</feature>
<organism evidence="4 5">
    <name type="scientific">Suillus fuscotomentosus</name>
    <dbReference type="NCBI Taxonomy" id="1912939"/>
    <lineage>
        <taxon>Eukaryota</taxon>
        <taxon>Fungi</taxon>
        <taxon>Dikarya</taxon>
        <taxon>Basidiomycota</taxon>
        <taxon>Agaricomycotina</taxon>
        <taxon>Agaricomycetes</taxon>
        <taxon>Agaricomycetidae</taxon>
        <taxon>Boletales</taxon>
        <taxon>Suillineae</taxon>
        <taxon>Suillaceae</taxon>
        <taxon>Suillus</taxon>
    </lineage>
</organism>
<comment type="caution">
    <text evidence="4">The sequence shown here is derived from an EMBL/GenBank/DDBJ whole genome shotgun (WGS) entry which is preliminary data.</text>
</comment>
<evidence type="ECO:0000313" key="4">
    <source>
        <dbReference type="EMBL" id="KAG1894413.1"/>
    </source>
</evidence>
<dbReference type="GeneID" id="64667282"/>
<accession>A0AAD4DUZ5</accession>
<dbReference type="EMBL" id="JABBWK010000080">
    <property type="protein sequence ID" value="KAG1894413.1"/>
    <property type="molecule type" value="Genomic_DNA"/>
</dbReference>
<dbReference type="PROSITE" id="PS50837">
    <property type="entry name" value="NACHT"/>
    <property type="match status" value="1"/>
</dbReference>
<dbReference type="InterPro" id="IPR056884">
    <property type="entry name" value="NPHP3-like_N"/>
</dbReference>
<dbReference type="Pfam" id="PF24883">
    <property type="entry name" value="NPHP3_N"/>
    <property type="match status" value="1"/>
</dbReference>
<evidence type="ECO:0000256" key="1">
    <source>
        <dbReference type="ARBA" id="ARBA00022737"/>
    </source>
</evidence>